<evidence type="ECO:0000256" key="2">
    <source>
        <dbReference type="ARBA" id="ARBA00022617"/>
    </source>
</evidence>
<name>E0UQW4_SULAO</name>
<evidence type="ECO:0000256" key="6">
    <source>
        <dbReference type="PROSITE-ProRule" id="PRU00433"/>
    </source>
</evidence>
<dbReference type="GO" id="GO:0020037">
    <property type="term" value="F:heme binding"/>
    <property type="evidence" value="ECO:0007669"/>
    <property type="project" value="InterPro"/>
</dbReference>
<keyword evidence="9" id="KW-1185">Reference proteome</keyword>
<reference evidence="9" key="1">
    <citation type="journal article" date="2010" name="Stand. Genomic Sci.">
        <title>Complete genome sequence of Sulfurimonas autotrophica type strain (OK10).</title>
        <authorList>
            <person name="Sikorski J."/>
            <person name="Munk C."/>
            <person name="Lapidus A."/>
            <person name="Djao O."/>
            <person name="Lucas S."/>
            <person name="Glavina Del Rio T."/>
            <person name="Nolan M."/>
            <person name="Tice H."/>
            <person name="Han C."/>
            <person name="Cheng J."/>
            <person name="Tapia R."/>
            <person name="Goodwin L."/>
            <person name="Pitluck S."/>
            <person name="Liolios K."/>
            <person name="Ivanova N."/>
            <person name="Mavromatis K."/>
            <person name="Mikhailova N."/>
            <person name="Pati A."/>
            <person name="Sims D."/>
            <person name="Meincke L."/>
            <person name="Brettin T."/>
            <person name="Detter J."/>
            <person name="Chen A."/>
            <person name="Palaniappan K."/>
            <person name="Land M."/>
            <person name="Hauser L."/>
            <person name="Chang Y."/>
            <person name="Jeffries C."/>
            <person name="Rohde M."/>
            <person name="Lang E."/>
            <person name="Spring S."/>
            <person name="Goker M."/>
            <person name="Woyke T."/>
            <person name="Bristow J."/>
            <person name="Eisen J."/>
            <person name="Markowitz V."/>
            <person name="Hugenholtz P."/>
            <person name="Kyrpides N."/>
            <person name="Klenk H."/>
        </authorList>
    </citation>
    <scope>NUCLEOTIDE SEQUENCE [LARGE SCALE GENOMIC DNA]</scope>
    <source>
        <strain evidence="9">ATCC BAA-671 / DSM 16294 / JCM 11897 / OK10</strain>
    </source>
</reference>
<evidence type="ECO:0000256" key="1">
    <source>
        <dbReference type="ARBA" id="ARBA00022448"/>
    </source>
</evidence>
<accession>E0UQW4</accession>
<dbReference type="InterPro" id="IPR009056">
    <property type="entry name" value="Cyt_c-like_dom"/>
</dbReference>
<evidence type="ECO:0000256" key="3">
    <source>
        <dbReference type="ARBA" id="ARBA00022723"/>
    </source>
</evidence>
<keyword evidence="4" id="KW-0249">Electron transport</keyword>
<dbReference type="Pfam" id="PF00034">
    <property type="entry name" value="Cytochrom_C"/>
    <property type="match status" value="1"/>
</dbReference>
<dbReference type="RefSeq" id="WP_013326601.1">
    <property type="nucleotide sequence ID" value="NC_014506.1"/>
</dbReference>
<dbReference type="AlphaFoldDB" id="E0UQW4"/>
<keyword evidence="3 6" id="KW-0479">Metal-binding</keyword>
<evidence type="ECO:0000259" key="7">
    <source>
        <dbReference type="PROSITE" id="PS51007"/>
    </source>
</evidence>
<dbReference type="Proteomes" id="UP000007803">
    <property type="component" value="Chromosome"/>
</dbReference>
<dbReference type="STRING" id="563040.Saut_0796"/>
<dbReference type="HOGENOM" id="CLU_175641_0_0_7"/>
<dbReference type="EMBL" id="CP002205">
    <property type="protein sequence ID" value="ADN08845.1"/>
    <property type="molecule type" value="Genomic_DNA"/>
</dbReference>
<dbReference type="PANTHER" id="PTHR37823">
    <property type="entry name" value="CYTOCHROME C-553-LIKE"/>
    <property type="match status" value="1"/>
</dbReference>
<gene>
    <name evidence="8" type="ordered locus">Saut_0796</name>
</gene>
<evidence type="ECO:0000256" key="4">
    <source>
        <dbReference type="ARBA" id="ARBA00022982"/>
    </source>
</evidence>
<sequence>MKLFFTLLIITNALYANIENGKDVYIQNCANCHSVNMRGGMGPDFNIVSYSHKKADIAKYISSPSTMFRSFGYTSNAMPELPLSPQEIKDVSEYIDSLQPFKKWMKK</sequence>
<dbReference type="GO" id="GO:0009055">
    <property type="term" value="F:electron transfer activity"/>
    <property type="evidence" value="ECO:0007669"/>
    <property type="project" value="InterPro"/>
</dbReference>
<keyword evidence="5 6" id="KW-0408">Iron</keyword>
<dbReference type="GO" id="GO:0046872">
    <property type="term" value="F:metal ion binding"/>
    <property type="evidence" value="ECO:0007669"/>
    <property type="project" value="UniProtKB-KW"/>
</dbReference>
<evidence type="ECO:0000313" key="8">
    <source>
        <dbReference type="EMBL" id="ADN08845.1"/>
    </source>
</evidence>
<dbReference type="KEGG" id="sua:Saut_0796"/>
<organism evidence="8 9">
    <name type="scientific">Sulfurimonas autotrophica (strain ATCC BAA-671 / DSM 16294 / JCM 11897 / OK10)</name>
    <dbReference type="NCBI Taxonomy" id="563040"/>
    <lineage>
        <taxon>Bacteria</taxon>
        <taxon>Pseudomonadati</taxon>
        <taxon>Campylobacterota</taxon>
        <taxon>Epsilonproteobacteria</taxon>
        <taxon>Campylobacterales</taxon>
        <taxon>Sulfurimonadaceae</taxon>
        <taxon>Sulfurimonas</taxon>
    </lineage>
</organism>
<proteinExistence type="predicted"/>
<dbReference type="SUPFAM" id="SSF46626">
    <property type="entry name" value="Cytochrome c"/>
    <property type="match status" value="1"/>
</dbReference>
<dbReference type="PROSITE" id="PS51007">
    <property type="entry name" value="CYTC"/>
    <property type="match status" value="1"/>
</dbReference>
<dbReference type="InterPro" id="IPR051811">
    <property type="entry name" value="Cytochrome_c550/c551-like"/>
</dbReference>
<keyword evidence="1" id="KW-0813">Transport</keyword>
<dbReference type="PANTHER" id="PTHR37823:SF1">
    <property type="entry name" value="CYTOCHROME C-553-LIKE"/>
    <property type="match status" value="1"/>
</dbReference>
<dbReference type="InterPro" id="IPR036909">
    <property type="entry name" value="Cyt_c-like_dom_sf"/>
</dbReference>
<dbReference type="eggNOG" id="COG2010">
    <property type="taxonomic scope" value="Bacteria"/>
</dbReference>
<evidence type="ECO:0000256" key="5">
    <source>
        <dbReference type="ARBA" id="ARBA00023004"/>
    </source>
</evidence>
<feature type="domain" description="Cytochrome c" evidence="7">
    <location>
        <begin position="16"/>
        <end position="99"/>
    </location>
</feature>
<protein>
    <submittedName>
        <fullName evidence="8">Cytochrome c class I</fullName>
    </submittedName>
</protein>
<dbReference type="Gene3D" id="1.10.760.10">
    <property type="entry name" value="Cytochrome c-like domain"/>
    <property type="match status" value="1"/>
</dbReference>
<evidence type="ECO:0000313" key="9">
    <source>
        <dbReference type="Proteomes" id="UP000007803"/>
    </source>
</evidence>
<keyword evidence="2 6" id="KW-0349">Heme</keyword>